<dbReference type="GO" id="GO:0016020">
    <property type="term" value="C:membrane"/>
    <property type="evidence" value="ECO:0007669"/>
    <property type="project" value="UniProtKB-SubCell"/>
</dbReference>
<dbReference type="PROSITE" id="PS50262">
    <property type="entry name" value="G_PROTEIN_RECEP_F1_2"/>
    <property type="match status" value="1"/>
</dbReference>
<evidence type="ECO:0000256" key="4">
    <source>
        <dbReference type="ARBA" id="ARBA00023136"/>
    </source>
</evidence>
<feature type="transmembrane region" description="Helical" evidence="5">
    <location>
        <begin position="86"/>
        <end position="109"/>
    </location>
</feature>
<evidence type="ECO:0000313" key="8">
    <source>
        <dbReference type="WBParaSite" id="Pan_g1371.t1"/>
    </source>
</evidence>
<protein>
    <submittedName>
        <fullName evidence="8">G_PROTEIN_RECEP_F1_2 domain-containing protein</fullName>
    </submittedName>
</protein>
<proteinExistence type="predicted"/>
<dbReference type="AlphaFoldDB" id="A0A7E4UWK6"/>
<evidence type="ECO:0000313" key="7">
    <source>
        <dbReference type="Proteomes" id="UP000492821"/>
    </source>
</evidence>
<name>A0A7E4UWK6_PANRE</name>
<evidence type="ECO:0000256" key="1">
    <source>
        <dbReference type="ARBA" id="ARBA00004370"/>
    </source>
</evidence>
<keyword evidence="4 5" id="KW-0472">Membrane</keyword>
<evidence type="ECO:0000256" key="2">
    <source>
        <dbReference type="ARBA" id="ARBA00022692"/>
    </source>
</evidence>
<feature type="transmembrane region" description="Helical" evidence="5">
    <location>
        <begin position="48"/>
        <end position="66"/>
    </location>
</feature>
<dbReference type="InterPro" id="IPR017452">
    <property type="entry name" value="GPCR_Rhodpsn_7TM"/>
</dbReference>
<keyword evidence="7" id="KW-1185">Reference proteome</keyword>
<keyword evidence="3 5" id="KW-1133">Transmembrane helix</keyword>
<accession>A0A7E4UWK6</accession>
<evidence type="ECO:0000259" key="6">
    <source>
        <dbReference type="PROSITE" id="PS50262"/>
    </source>
</evidence>
<feature type="domain" description="G-protein coupled receptors family 1 profile" evidence="6">
    <location>
        <begin position="1"/>
        <end position="122"/>
    </location>
</feature>
<reference evidence="7" key="1">
    <citation type="journal article" date="2013" name="Genetics">
        <title>The draft genome and transcriptome of Panagrellus redivivus are shaped by the harsh demands of a free-living lifestyle.</title>
        <authorList>
            <person name="Srinivasan J."/>
            <person name="Dillman A.R."/>
            <person name="Macchietto M.G."/>
            <person name="Heikkinen L."/>
            <person name="Lakso M."/>
            <person name="Fracchia K.M."/>
            <person name="Antoshechkin I."/>
            <person name="Mortazavi A."/>
            <person name="Wong G."/>
            <person name="Sternberg P.W."/>
        </authorList>
    </citation>
    <scope>NUCLEOTIDE SEQUENCE [LARGE SCALE GENOMIC DNA]</scope>
    <source>
        <strain evidence="7">MT8872</strain>
    </source>
</reference>
<dbReference type="WBParaSite" id="Pan_g1371.t1">
    <property type="protein sequence ID" value="Pan_g1371.t1"/>
    <property type="gene ID" value="Pan_g1371"/>
</dbReference>
<dbReference type="Proteomes" id="UP000492821">
    <property type="component" value="Unassembled WGS sequence"/>
</dbReference>
<evidence type="ECO:0000256" key="5">
    <source>
        <dbReference type="SAM" id="Phobius"/>
    </source>
</evidence>
<sequence>MTLYCNTYTGLHSWGYNVVKYTIPIITAERMIALFASTRYEAWTFPKVVIFINSLTWVYGGIVFIVKRSGTVKSVPEVYCSSFSRSYFHASVMDFVGASFLVPFTCLCIDTFMHFYCKYLVK</sequence>
<evidence type="ECO:0000256" key="3">
    <source>
        <dbReference type="ARBA" id="ARBA00022989"/>
    </source>
</evidence>
<reference evidence="8" key="2">
    <citation type="submission" date="2020-10" db="UniProtKB">
        <authorList>
            <consortium name="WormBaseParasite"/>
        </authorList>
    </citation>
    <scope>IDENTIFICATION</scope>
</reference>
<organism evidence="7 8">
    <name type="scientific">Panagrellus redivivus</name>
    <name type="common">Microworm</name>
    <dbReference type="NCBI Taxonomy" id="6233"/>
    <lineage>
        <taxon>Eukaryota</taxon>
        <taxon>Metazoa</taxon>
        <taxon>Ecdysozoa</taxon>
        <taxon>Nematoda</taxon>
        <taxon>Chromadorea</taxon>
        <taxon>Rhabditida</taxon>
        <taxon>Tylenchina</taxon>
        <taxon>Panagrolaimomorpha</taxon>
        <taxon>Panagrolaimoidea</taxon>
        <taxon>Panagrolaimidae</taxon>
        <taxon>Panagrellus</taxon>
    </lineage>
</organism>
<keyword evidence="2 5" id="KW-0812">Transmembrane</keyword>
<comment type="subcellular location">
    <subcellularLocation>
        <location evidence="1">Membrane</location>
    </subcellularLocation>
</comment>